<feature type="region of interest" description="Disordered" evidence="1">
    <location>
        <begin position="234"/>
        <end position="255"/>
    </location>
</feature>
<protein>
    <submittedName>
        <fullName evidence="2">Uncharacterized protein</fullName>
    </submittedName>
</protein>
<feature type="region of interest" description="Disordered" evidence="1">
    <location>
        <begin position="330"/>
        <end position="358"/>
    </location>
</feature>
<feature type="compositionally biased region" description="Gly residues" evidence="1">
    <location>
        <begin position="330"/>
        <end position="348"/>
    </location>
</feature>
<keyword evidence="3" id="KW-1185">Reference proteome</keyword>
<evidence type="ECO:0000313" key="3">
    <source>
        <dbReference type="Proteomes" id="UP001054857"/>
    </source>
</evidence>
<dbReference type="AlphaFoldDB" id="A0AAD3DSZ9"/>
<proteinExistence type="predicted"/>
<evidence type="ECO:0000313" key="2">
    <source>
        <dbReference type="EMBL" id="GFR47549.1"/>
    </source>
</evidence>
<accession>A0AAD3DSZ9</accession>
<feature type="non-terminal residue" evidence="2">
    <location>
        <position position="358"/>
    </location>
</feature>
<organism evidence="2 3">
    <name type="scientific">Astrephomene gubernaculifera</name>
    <dbReference type="NCBI Taxonomy" id="47775"/>
    <lineage>
        <taxon>Eukaryota</taxon>
        <taxon>Viridiplantae</taxon>
        <taxon>Chlorophyta</taxon>
        <taxon>core chlorophytes</taxon>
        <taxon>Chlorophyceae</taxon>
        <taxon>CS clade</taxon>
        <taxon>Chlamydomonadales</taxon>
        <taxon>Astrephomenaceae</taxon>
        <taxon>Astrephomene</taxon>
    </lineage>
</organism>
<feature type="compositionally biased region" description="Acidic residues" evidence="1">
    <location>
        <begin position="349"/>
        <end position="358"/>
    </location>
</feature>
<feature type="non-terminal residue" evidence="2">
    <location>
        <position position="1"/>
    </location>
</feature>
<name>A0AAD3DSZ9_9CHLO</name>
<dbReference type="Proteomes" id="UP001054857">
    <property type="component" value="Unassembled WGS sequence"/>
</dbReference>
<comment type="caution">
    <text evidence="2">The sequence shown here is derived from an EMBL/GenBank/DDBJ whole genome shotgun (WGS) entry which is preliminary data.</text>
</comment>
<evidence type="ECO:0000256" key="1">
    <source>
        <dbReference type="SAM" id="MobiDB-lite"/>
    </source>
</evidence>
<dbReference type="EMBL" id="BMAR01000018">
    <property type="protein sequence ID" value="GFR47549.1"/>
    <property type="molecule type" value="Genomic_DNA"/>
</dbReference>
<reference evidence="2 3" key="1">
    <citation type="journal article" date="2021" name="Sci. Rep.">
        <title>Genome sequencing of the multicellular alga Astrephomene provides insights into convergent evolution of germ-soma differentiation.</title>
        <authorList>
            <person name="Yamashita S."/>
            <person name="Yamamoto K."/>
            <person name="Matsuzaki R."/>
            <person name="Suzuki S."/>
            <person name="Yamaguchi H."/>
            <person name="Hirooka S."/>
            <person name="Minakuchi Y."/>
            <person name="Miyagishima S."/>
            <person name="Kawachi M."/>
            <person name="Toyoda A."/>
            <person name="Nozaki H."/>
        </authorList>
    </citation>
    <scope>NUCLEOTIDE SEQUENCE [LARGE SCALE GENOMIC DNA]</scope>
    <source>
        <strain evidence="2 3">NIES-4017</strain>
    </source>
</reference>
<sequence>TRVPVAPGLVLQGLAQVGHVVYLPVMRPTGQSFGGDPGLRATVALSQQGLSGPVYNGSWSSSNRSYVIYFQAPSVGMYDVAVSLQHPVEQLTQATILMRLDASQPPLAVNGSLDLATSYTRVGDWAYLTATLLDVAGQPAPSTVGVSLTAFGAYSGAADLQLAPAAEGVRLWRARYNLTMQESVTFTLLVAGNVVDSKPLEVLGVAPEFLDIPSSLAAARLYNVLGGTTATTTATATSGANTTTNTSSSSSSSTAVSSAAVSPDSALMVPVAQQVTLEVPVFTKAGAKWLSDPGLSVVLSLVPSAIEEDISSEYAAALQTTVRRLLRATGHGGGGYGDVGSSGLVGGSEGEDDEEEPG</sequence>
<gene>
    <name evidence="2" type="ORF">Agub_g9274</name>
</gene>